<reference evidence="1 2" key="1">
    <citation type="journal article" date="2016" name="Nat. Commun.">
        <title>Thousands of microbial genomes shed light on interconnected biogeochemical processes in an aquifer system.</title>
        <authorList>
            <person name="Anantharaman K."/>
            <person name="Brown C.T."/>
            <person name="Hug L.A."/>
            <person name="Sharon I."/>
            <person name="Castelle C.J."/>
            <person name="Probst A.J."/>
            <person name="Thomas B.C."/>
            <person name="Singh A."/>
            <person name="Wilkins M.J."/>
            <person name="Karaoz U."/>
            <person name="Brodie E.L."/>
            <person name="Williams K.H."/>
            <person name="Hubbard S.S."/>
            <person name="Banfield J.F."/>
        </authorList>
    </citation>
    <scope>NUCLEOTIDE SEQUENCE [LARGE SCALE GENOMIC DNA]</scope>
</reference>
<dbReference type="AlphaFoldDB" id="A0A1G1XPP0"/>
<accession>A0A1G1XPP0</accession>
<evidence type="ECO:0000313" key="1">
    <source>
        <dbReference type="EMBL" id="OGY41566.1"/>
    </source>
</evidence>
<comment type="caution">
    <text evidence="1">The sequence shown here is derived from an EMBL/GenBank/DDBJ whole genome shotgun (WGS) entry which is preliminary data.</text>
</comment>
<sequence length="106" mass="12102">MSKQIKEAKFAEILKKGLGSSYPRALTIFQNYGQALAFDVTNVLLYASEQNKIEEVLNILEKHWQEHLQYQHPEARGQISKGGVNPTELMFLQICEKTLGLKPNKK</sequence>
<evidence type="ECO:0000313" key="2">
    <source>
        <dbReference type="Proteomes" id="UP000176260"/>
    </source>
</evidence>
<gene>
    <name evidence="1" type="ORF">A2Y67_02405</name>
</gene>
<proteinExistence type="predicted"/>
<name>A0A1G1XPP0_9BACT</name>
<protein>
    <submittedName>
        <fullName evidence="1">Uncharacterized protein</fullName>
    </submittedName>
</protein>
<dbReference type="Proteomes" id="UP000176260">
    <property type="component" value="Unassembled WGS sequence"/>
</dbReference>
<dbReference type="EMBL" id="MHIA01000025">
    <property type="protein sequence ID" value="OGY41566.1"/>
    <property type="molecule type" value="Genomic_DNA"/>
</dbReference>
<organism evidence="1 2">
    <name type="scientific">Candidatus Buchananbacteria bacterium RBG_13_39_9</name>
    <dbReference type="NCBI Taxonomy" id="1797531"/>
    <lineage>
        <taxon>Bacteria</taxon>
        <taxon>Candidatus Buchananiibacteriota</taxon>
    </lineage>
</organism>